<accession>A0ABT7K5V9</accession>
<comment type="caution">
    <text evidence="3">The sequence shown here is derived from an EMBL/GenBank/DDBJ whole genome shotgun (WGS) entry which is preliminary data.</text>
</comment>
<feature type="domain" description="Alpha/beta hydrolase fold-3" evidence="2">
    <location>
        <begin position="100"/>
        <end position="306"/>
    </location>
</feature>
<name>A0ABT7K5V9_9HYPH</name>
<dbReference type="RefSeq" id="WP_285873433.1">
    <property type="nucleotide sequence ID" value="NZ_JARFYM010000067.1"/>
</dbReference>
<dbReference type="EMBL" id="JARFYM010000067">
    <property type="protein sequence ID" value="MDL2403886.1"/>
    <property type="molecule type" value="Genomic_DNA"/>
</dbReference>
<evidence type="ECO:0000313" key="4">
    <source>
        <dbReference type="Proteomes" id="UP001172645"/>
    </source>
</evidence>
<dbReference type="PANTHER" id="PTHR48081">
    <property type="entry name" value="AB HYDROLASE SUPERFAMILY PROTEIN C4A8.06C"/>
    <property type="match status" value="1"/>
</dbReference>
<evidence type="ECO:0000313" key="3">
    <source>
        <dbReference type="EMBL" id="MDL2403886.1"/>
    </source>
</evidence>
<evidence type="ECO:0000259" key="2">
    <source>
        <dbReference type="Pfam" id="PF07859"/>
    </source>
</evidence>
<dbReference type="Pfam" id="PF07859">
    <property type="entry name" value="Abhydrolase_3"/>
    <property type="match status" value="1"/>
</dbReference>
<keyword evidence="4" id="KW-1185">Reference proteome</keyword>
<dbReference type="GO" id="GO:0016787">
    <property type="term" value="F:hydrolase activity"/>
    <property type="evidence" value="ECO:0007669"/>
    <property type="project" value="UniProtKB-KW"/>
</dbReference>
<dbReference type="SUPFAM" id="SSF53474">
    <property type="entry name" value="alpha/beta-Hydrolases"/>
    <property type="match status" value="1"/>
</dbReference>
<dbReference type="PANTHER" id="PTHR48081:SF8">
    <property type="entry name" value="ALPHA_BETA HYDROLASE FOLD-3 DOMAIN-CONTAINING PROTEIN-RELATED"/>
    <property type="match status" value="1"/>
</dbReference>
<organism evidence="3 4">
    <name type="scientific">Rhizobium mayense</name>
    <dbReference type="NCBI Taxonomy" id="1312184"/>
    <lineage>
        <taxon>Bacteria</taxon>
        <taxon>Pseudomonadati</taxon>
        <taxon>Pseudomonadota</taxon>
        <taxon>Alphaproteobacteria</taxon>
        <taxon>Hyphomicrobiales</taxon>
        <taxon>Rhizobiaceae</taxon>
        <taxon>Rhizobium/Agrobacterium group</taxon>
        <taxon>Rhizobium</taxon>
    </lineage>
</organism>
<reference evidence="3" key="1">
    <citation type="submission" date="2023-06" db="EMBL/GenBank/DDBJ databases">
        <title>Phylogenetic Diversity of Rhizobium strains.</title>
        <authorList>
            <person name="Moura F.T."/>
            <person name="Helene L.C.F."/>
            <person name="Hungria M."/>
        </authorList>
    </citation>
    <scope>NUCLEOTIDE SEQUENCE</scope>
    <source>
        <strain evidence="3">CCGE526</strain>
    </source>
</reference>
<dbReference type="InterPro" id="IPR050300">
    <property type="entry name" value="GDXG_lipolytic_enzyme"/>
</dbReference>
<sequence>MTISHEETTPPSARLDPDMREVLAELKRLGARPLAELTVEEARAQPGPADAANALELKRGFDRTAELEVDAQDGVISSPNGSIPITIYRPKLARTALPIILYFHSGGFVIGSVRTSDLTTRRLALNGEAIVVSVDYRKAPEHPIPAAHDDAWAAYLWLLDQVESLGGDKTRIVVMGESAGGNLAANVAIRAVVVRVDPPACQILLYPVAGHNMDTLSYRENADSAPLGKRAMAWFFRHAFAGPGATNDPRISLADRDDLAGLPPTLLITANLDPLRSEGQALAASLRGAGVPVNALNIEGLGHEFFCMSKLVPGAKFAMETVLAAIAS</sequence>
<evidence type="ECO:0000256" key="1">
    <source>
        <dbReference type="ARBA" id="ARBA00022801"/>
    </source>
</evidence>
<proteinExistence type="predicted"/>
<gene>
    <name evidence="3" type="ORF">PY649_34065</name>
</gene>
<dbReference type="Proteomes" id="UP001172645">
    <property type="component" value="Unassembled WGS sequence"/>
</dbReference>
<dbReference type="InterPro" id="IPR013094">
    <property type="entry name" value="AB_hydrolase_3"/>
</dbReference>
<keyword evidence="1 3" id="KW-0378">Hydrolase</keyword>
<protein>
    <submittedName>
        <fullName evidence="3">Alpha/beta hydrolase</fullName>
    </submittedName>
</protein>
<dbReference type="Gene3D" id="3.40.50.1820">
    <property type="entry name" value="alpha/beta hydrolase"/>
    <property type="match status" value="1"/>
</dbReference>
<dbReference type="InterPro" id="IPR029058">
    <property type="entry name" value="AB_hydrolase_fold"/>
</dbReference>